<dbReference type="InterPro" id="IPR007387">
    <property type="entry name" value="TRAP_DctQ"/>
</dbReference>
<dbReference type="GO" id="GO:0015740">
    <property type="term" value="P:C4-dicarboxylate transport"/>
    <property type="evidence" value="ECO:0007669"/>
    <property type="project" value="TreeGrafter"/>
</dbReference>
<feature type="transmembrane region" description="Helical" evidence="9">
    <location>
        <begin position="153"/>
        <end position="174"/>
    </location>
</feature>
<dbReference type="GeneID" id="96774640"/>
<protein>
    <recommendedName>
        <fullName evidence="9">TRAP transporter small permease protein</fullName>
    </recommendedName>
</protein>
<keyword evidence="3" id="KW-1003">Cell membrane</keyword>
<dbReference type="EMBL" id="CP095873">
    <property type="protein sequence ID" value="UPL20793.1"/>
    <property type="molecule type" value="Genomic_DNA"/>
</dbReference>
<keyword evidence="7 9" id="KW-0472">Membrane</keyword>
<evidence type="ECO:0000256" key="7">
    <source>
        <dbReference type="ARBA" id="ARBA00023136"/>
    </source>
</evidence>
<evidence type="ECO:0000259" key="10">
    <source>
        <dbReference type="Pfam" id="PF04290"/>
    </source>
</evidence>
<evidence type="ECO:0000256" key="5">
    <source>
        <dbReference type="ARBA" id="ARBA00022692"/>
    </source>
</evidence>
<proteinExistence type="inferred from homology"/>
<evidence type="ECO:0000256" key="4">
    <source>
        <dbReference type="ARBA" id="ARBA00022519"/>
    </source>
</evidence>
<comment type="function">
    <text evidence="9">Part of the tripartite ATP-independent periplasmic (TRAP) transport system.</text>
</comment>
<dbReference type="InterPro" id="IPR055348">
    <property type="entry name" value="DctQ"/>
</dbReference>
<dbReference type="Pfam" id="PF04290">
    <property type="entry name" value="DctQ"/>
    <property type="match status" value="1"/>
</dbReference>
<reference evidence="11" key="1">
    <citation type="submission" date="2022-04" db="EMBL/GenBank/DDBJ databases">
        <title>Genomic mining of Alcaligenes faecalis D334 producing ectoin and derivatives.</title>
        <authorList>
            <person name="Doan V.T."/>
            <person name="Quach N.T."/>
            <person name="Vu T.-H.-N."/>
            <person name="Phi Q.-T."/>
        </authorList>
    </citation>
    <scope>NUCLEOTIDE SEQUENCE</scope>
    <source>
        <strain evidence="11">D334</strain>
    </source>
</reference>
<evidence type="ECO:0000256" key="8">
    <source>
        <dbReference type="ARBA" id="ARBA00038436"/>
    </source>
</evidence>
<name>A0AAE9KMW7_ALCFA</name>
<evidence type="ECO:0000313" key="11">
    <source>
        <dbReference type="EMBL" id="UPL20793.1"/>
    </source>
</evidence>
<feature type="domain" description="Tripartite ATP-independent periplasmic transporters DctQ component" evidence="10">
    <location>
        <begin position="56"/>
        <end position="181"/>
    </location>
</feature>
<accession>A0AAE9KMW7</accession>
<dbReference type="Proteomes" id="UP000830925">
    <property type="component" value="Chromosome"/>
</dbReference>
<feature type="transmembrane region" description="Helical" evidence="9">
    <location>
        <begin position="12"/>
        <end position="30"/>
    </location>
</feature>
<keyword evidence="4 9" id="KW-0997">Cell inner membrane</keyword>
<comment type="subcellular location">
    <subcellularLocation>
        <location evidence="1 9">Cell inner membrane</location>
        <topology evidence="1 9">Multi-pass membrane protein</topology>
    </subcellularLocation>
</comment>
<organism evidence="11 12">
    <name type="scientific">Alcaligenes faecalis</name>
    <dbReference type="NCBI Taxonomy" id="511"/>
    <lineage>
        <taxon>Bacteria</taxon>
        <taxon>Pseudomonadati</taxon>
        <taxon>Pseudomonadota</taxon>
        <taxon>Betaproteobacteria</taxon>
        <taxon>Burkholderiales</taxon>
        <taxon>Alcaligenaceae</taxon>
        <taxon>Alcaligenes</taxon>
    </lineage>
</organism>
<feature type="transmembrane region" description="Helical" evidence="9">
    <location>
        <begin position="64"/>
        <end position="84"/>
    </location>
</feature>
<keyword evidence="6 9" id="KW-1133">Transmembrane helix</keyword>
<dbReference type="PANTHER" id="PTHR35011">
    <property type="entry name" value="2,3-DIKETO-L-GULONATE TRAP TRANSPORTER SMALL PERMEASE PROTEIN YIAM"/>
    <property type="match status" value="1"/>
</dbReference>
<dbReference type="GO" id="GO:0022857">
    <property type="term" value="F:transmembrane transporter activity"/>
    <property type="evidence" value="ECO:0007669"/>
    <property type="project" value="UniProtKB-UniRule"/>
</dbReference>
<dbReference type="RefSeq" id="WP_035271196.1">
    <property type="nucleotide sequence ID" value="NZ_CP023256.1"/>
</dbReference>
<keyword evidence="5 9" id="KW-0812">Transmembrane</keyword>
<comment type="subunit">
    <text evidence="9">The complex comprises the extracytoplasmic solute receptor protein and the two transmembrane proteins.</text>
</comment>
<evidence type="ECO:0000256" key="9">
    <source>
        <dbReference type="RuleBase" id="RU369079"/>
    </source>
</evidence>
<gene>
    <name evidence="11" type="ORF">MXF72_15545</name>
</gene>
<keyword evidence="2 9" id="KW-0813">Transport</keyword>
<comment type="similarity">
    <text evidence="8 9">Belongs to the TRAP transporter small permease family.</text>
</comment>
<feature type="transmembrane region" description="Helical" evidence="9">
    <location>
        <begin position="114"/>
        <end position="133"/>
    </location>
</feature>
<dbReference type="AlphaFoldDB" id="A0AAE9KMW7"/>
<evidence type="ECO:0000256" key="1">
    <source>
        <dbReference type="ARBA" id="ARBA00004429"/>
    </source>
</evidence>
<sequence>MFLRFLDRFEEMFISFLMVAAVVIIFVAVCQRYSVSLLADLVSWSRAQGYESITAMARSTYRSVAGVNLLWAQELCIYLFVWMAKFGAAYGVRVGIHVGVDVLVNAVGPRWRHLLVVISLFAGALFTAIVAWIGGRFVYGIAQTAQVSADLEVPVWIVYLAVPAGSLLMCFRFLQALMNFIQTGHLPHHEPAADLIAETERGVSESEGARA</sequence>
<evidence type="ECO:0000256" key="3">
    <source>
        <dbReference type="ARBA" id="ARBA00022475"/>
    </source>
</evidence>
<dbReference type="GO" id="GO:0005886">
    <property type="term" value="C:plasma membrane"/>
    <property type="evidence" value="ECO:0007669"/>
    <property type="project" value="UniProtKB-SubCell"/>
</dbReference>
<evidence type="ECO:0000256" key="6">
    <source>
        <dbReference type="ARBA" id="ARBA00022989"/>
    </source>
</evidence>
<dbReference type="PANTHER" id="PTHR35011:SF2">
    <property type="entry name" value="2,3-DIKETO-L-GULONATE TRAP TRANSPORTER SMALL PERMEASE PROTEIN YIAM"/>
    <property type="match status" value="1"/>
</dbReference>
<evidence type="ECO:0000313" key="12">
    <source>
        <dbReference type="Proteomes" id="UP000830925"/>
    </source>
</evidence>
<evidence type="ECO:0000256" key="2">
    <source>
        <dbReference type="ARBA" id="ARBA00022448"/>
    </source>
</evidence>